<dbReference type="Pfam" id="PF24346">
    <property type="entry name" value="DUF7507"/>
    <property type="match status" value="8"/>
</dbReference>
<dbReference type="Proteomes" id="UP001241072">
    <property type="component" value="Unassembled WGS sequence"/>
</dbReference>
<feature type="domain" description="DUF7507" evidence="4">
    <location>
        <begin position="1614"/>
        <end position="1716"/>
    </location>
</feature>
<sequence>MSLLALSRPDRPSWAARIAVAVAALAILLVPVLQATPAHAAEAIVVLTPSSATAESNVNTTYTLNITCNGPGACDNTVVSIPTNTVTGNGANTDMASWISASSCPEVTRTVVGGEVRFTYGNLPTGLKQCTFTVRAPEYTTLNGAQATLTPTISGSSFATSTGASAVLTVTAGHNASLATSGPSVAISGAQFTYTIAFGCGAANAYDGDIGFSQIHIESQLPANFQYSSYSMRSAVPGTVTITPPAVGSQGGTFVFDDPTGAQCANPPLNAGNYQAIRIVGTIIGPVGSTACNAATASFTYIDGVTGSLSATQSPCTTTVNLQTVPAKGAVTSTIGPSPIYTFPGNWDQSNNSLTYTLSSRTQPATNSAGVSYEFSDALPCLTNVSGTTYQSNALGTLCQSPAFIPTRITATGFTPTAADIITLTFADGSTQDIPFASGGWTLPAPSTGGGVAELHIPPFPGQASNVGTTVFSIAGYASPSAAPGFTLRNTSYTTPYYGGSAISTPQSSLSTPVVILDPKTGSGQTGQTVLYPSVFAQYTSNCQATGGFVSPTASQRNHIELSKAPSEAIYFDYLAPIGSSISGSAARAFSAVGLDNGLTFTSASITPTVTANYNGSGRTLYQWVIPAGVITVPGVYRLQTANWTLNLGAGCAGTFESDMTLGYGAPVRDCLFNNNSSVRHQLPPMIGSNNDLTTNATPIANNFCGYSSKFTVEAMNPAYSVNKTVQGNLDPSPATGGALGHVSPTGGQATYNVTFANSGTSSNLTDPIMYDILPRVGDTRASQLTPRNSAFTVTLLSVGTIPANVTLSYSTAANPCRPEVLATNPGCVDDWSTTPPTPISATTALRIAYSGVIGVAGSSFPTSFSVPYTVSTPTSTSGAIAYNSVGTNVIAGTNWFGAAESDLVGLQAAENQPQITKSASVTEYDAVGDTITYTFTVTNNTTVTLTNVGVTDVITDAAAGATAPAATCVTRTSPTQTCSGATTTLAAGQSATFTATYTVRQADLDHGSITDTATSTGTPPTGGALNGSSNSVTVTAAQAPSLELVKSASPTIVDSVGDTITYEFEVTNTGNVTVSGLAIEETAFSGSGSISAITCPSGPLAPTQSATCTATYPVTQADLTAGAIDNTAVATATAPGGPVSSDESSASVDVEQTASLSLVKSASPSEEAAYTAGQLITYSFVVTNTGNVPVDDIAIDEVAFSGTDAVSAIDCPATTLAPTAQVTCTATYTLTQEDVDALTLSNTAEATGTSVAGPVTSNESSTTTPQLPDASLELTKTASTSFVNGADEVVTYTFSVRNTGNVTIDGIAIDETEFSGSGALSAIDCPTTSLIPGGIVDCTATYTVTQDDIDAGSIENTAVATGLDPTGAEVTSPESDWLITANIDASLSLVKTGDLDAYAAVGDVIEYAFEVTNTGNVTLSGVGIEEGDFTGSGSLSAIDCPTGDVAPGDSVTCAAQYEVTQADLDRGSIDNTAVAFATPAGGDEPVESESSSESIPAAQDAALTLVKSASPTTLDAEGDVISYEFLVTNTGNVTISGIAITETAFSGSGGAPAVTCSAAPLAPGDDTTCTATYAVTQADVDAGVVENTAIATANGGDAESEESSASVTIERSASLSLVKSADPADPELLFAGDTITYSFVVTNTGNVTITNPVVTETEFTGTGTLPELECDDTVSLAPGDQFVCQVVYTLTQDDVDAGTLSNTATASGTAPDGAEPLTPPSDTVTVPSPEAAGLELEKATTTERLSSVGQVVTYTFTVTNTGNTTATGLTISEDEFTGRGTAPEVECPTTTVLPGQTVVCTAEYIVVAADLDGTALSNTATATAESAGGDAVVSDASSAIISDVVDARPPLALTGATVLWTAGAAALVLLASGGVLFALVQRRRREQGAA</sequence>
<feature type="chain" id="PRO_5046666247" description="DUF7507 domain-containing protein" evidence="3">
    <location>
        <begin position="41"/>
        <end position="1891"/>
    </location>
</feature>
<feature type="domain" description="DUF7507" evidence="4">
    <location>
        <begin position="1040"/>
        <end position="1143"/>
    </location>
</feature>
<accession>A0ABT9BR48</accession>
<dbReference type="RefSeq" id="WP_305003945.1">
    <property type="nucleotide sequence ID" value="NZ_JAUQUB010000006.1"/>
</dbReference>
<dbReference type="PANTHER" id="PTHR34819:SF3">
    <property type="entry name" value="CELL SURFACE PROTEIN"/>
    <property type="match status" value="1"/>
</dbReference>
<keyword evidence="2" id="KW-0472">Membrane</keyword>
<dbReference type="EMBL" id="JAUQUB010000006">
    <property type="protein sequence ID" value="MDO7883519.1"/>
    <property type="molecule type" value="Genomic_DNA"/>
</dbReference>
<proteinExistence type="predicted"/>
<evidence type="ECO:0000256" key="2">
    <source>
        <dbReference type="SAM" id="Phobius"/>
    </source>
</evidence>
<keyword evidence="6" id="KW-1185">Reference proteome</keyword>
<evidence type="ECO:0000256" key="1">
    <source>
        <dbReference type="SAM" id="MobiDB-lite"/>
    </source>
</evidence>
<feature type="domain" description="DUF7507" evidence="4">
    <location>
        <begin position="1271"/>
        <end position="1373"/>
    </location>
</feature>
<feature type="region of interest" description="Disordered" evidence="1">
    <location>
        <begin position="1702"/>
        <end position="1723"/>
    </location>
</feature>
<keyword evidence="2" id="KW-1133">Transmembrane helix</keyword>
<dbReference type="InterPro" id="IPR013783">
    <property type="entry name" value="Ig-like_fold"/>
</dbReference>
<organism evidence="5 6">
    <name type="scientific">Antiquaquibacter soli</name>
    <dbReference type="NCBI Taxonomy" id="3064523"/>
    <lineage>
        <taxon>Bacteria</taxon>
        <taxon>Bacillati</taxon>
        <taxon>Actinomycetota</taxon>
        <taxon>Actinomycetes</taxon>
        <taxon>Micrococcales</taxon>
        <taxon>Microbacteriaceae</taxon>
        <taxon>Antiquaquibacter</taxon>
    </lineage>
</organism>
<name>A0ABT9BR48_9MICO</name>
<dbReference type="Gene3D" id="2.60.40.10">
    <property type="entry name" value="Immunoglobulins"/>
    <property type="match status" value="1"/>
</dbReference>
<evidence type="ECO:0000313" key="5">
    <source>
        <dbReference type="EMBL" id="MDO7883519.1"/>
    </source>
</evidence>
<feature type="domain" description="DUF7507" evidence="4">
    <location>
        <begin position="1386"/>
        <end position="1488"/>
    </location>
</feature>
<dbReference type="InterPro" id="IPR047589">
    <property type="entry name" value="DUF11_rpt"/>
</dbReference>
<feature type="signal peptide" evidence="3">
    <location>
        <begin position="1"/>
        <end position="40"/>
    </location>
</feature>
<protein>
    <recommendedName>
        <fullName evidence="4">DUF7507 domain-containing protein</fullName>
    </recommendedName>
</protein>
<evidence type="ECO:0000256" key="3">
    <source>
        <dbReference type="SAM" id="SignalP"/>
    </source>
</evidence>
<dbReference type="InterPro" id="IPR051172">
    <property type="entry name" value="Chlamydia_OmcB"/>
</dbReference>
<feature type="compositionally biased region" description="Polar residues" evidence="1">
    <location>
        <begin position="1249"/>
        <end position="1267"/>
    </location>
</feature>
<feature type="domain" description="DUF7507" evidence="4">
    <location>
        <begin position="1733"/>
        <end position="1835"/>
    </location>
</feature>
<dbReference type="PANTHER" id="PTHR34819">
    <property type="entry name" value="LARGE CYSTEINE-RICH PERIPLASMIC PROTEIN OMCB"/>
    <property type="match status" value="1"/>
</dbReference>
<reference evidence="5 6" key="1">
    <citation type="submission" date="2023-07" db="EMBL/GenBank/DDBJ databases">
        <title>Protaetiibacter sp. nov WY-16 isolated from soil.</title>
        <authorList>
            <person name="Liu B."/>
            <person name="Wan Y."/>
        </authorList>
    </citation>
    <scope>NUCLEOTIDE SEQUENCE [LARGE SCALE GENOMIC DNA]</scope>
    <source>
        <strain evidence="5 6">WY-16</strain>
    </source>
</reference>
<feature type="domain" description="DUF7507" evidence="4">
    <location>
        <begin position="915"/>
        <end position="1025"/>
    </location>
</feature>
<evidence type="ECO:0000313" key="6">
    <source>
        <dbReference type="Proteomes" id="UP001241072"/>
    </source>
</evidence>
<evidence type="ECO:0000259" key="4">
    <source>
        <dbReference type="Pfam" id="PF24346"/>
    </source>
</evidence>
<feature type="domain" description="DUF7507" evidence="4">
    <location>
        <begin position="1502"/>
        <end position="1596"/>
    </location>
</feature>
<feature type="region of interest" description="Disordered" evidence="1">
    <location>
        <begin position="1009"/>
        <end position="1030"/>
    </location>
</feature>
<keyword evidence="3" id="KW-0732">Signal</keyword>
<gene>
    <name evidence="5" type="ORF">Q5716_14900</name>
</gene>
<dbReference type="InterPro" id="IPR055354">
    <property type="entry name" value="DUF7507"/>
</dbReference>
<feature type="domain" description="DUF7507" evidence="4">
    <location>
        <begin position="1155"/>
        <end position="1258"/>
    </location>
</feature>
<feature type="compositionally biased region" description="Low complexity" evidence="1">
    <location>
        <begin position="1010"/>
        <end position="1024"/>
    </location>
</feature>
<keyword evidence="2" id="KW-0812">Transmembrane</keyword>
<dbReference type="NCBIfam" id="TIGR01451">
    <property type="entry name" value="B_ant_repeat"/>
    <property type="match status" value="5"/>
</dbReference>
<feature type="transmembrane region" description="Helical" evidence="2">
    <location>
        <begin position="1859"/>
        <end position="1881"/>
    </location>
</feature>
<feature type="region of interest" description="Disordered" evidence="1">
    <location>
        <begin position="1249"/>
        <end position="1268"/>
    </location>
</feature>
<comment type="caution">
    <text evidence="5">The sequence shown here is derived from an EMBL/GenBank/DDBJ whole genome shotgun (WGS) entry which is preliminary data.</text>
</comment>